<dbReference type="CDD" id="cd03784">
    <property type="entry name" value="GT1_Gtf-like"/>
    <property type="match status" value="1"/>
</dbReference>
<evidence type="ECO:0000256" key="2">
    <source>
        <dbReference type="ARBA" id="ARBA00022679"/>
    </source>
</evidence>
<dbReference type="EMBL" id="JAYKXP010000021">
    <property type="protein sequence ID" value="KAK7047220.1"/>
    <property type="molecule type" value="Genomic_DNA"/>
</dbReference>
<protein>
    <recommendedName>
        <fullName evidence="5">UDP-Glycosyltransferase/glycogen phosphorylase</fullName>
    </recommendedName>
</protein>
<dbReference type="Pfam" id="PF00201">
    <property type="entry name" value="UDPGT"/>
    <property type="match status" value="1"/>
</dbReference>
<keyword evidence="2" id="KW-0808">Transferase</keyword>
<organism evidence="3 4">
    <name type="scientific">Paramarasmius palmivorus</name>
    <dbReference type="NCBI Taxonomy" id="297713"/>
    <lineage>
        <taxon>Eukaryota</taxon>
        <taxon>Fungi</taxon>
        <taxon>Dikarya</taxon>
        <taxon>Basidiomycota</taxon>
        <taxon>Agaricomycotina</taxon>
        <taxon>Agaricomycetes</taxon>
        <taxon>Agaricomycetidae</taxon>
        <taxon>Agaricales</taxon>
        <taxon>Marasmiineae</taxon>
        <taxon>Marasmiaceae</taxon>
        <taxon>Paramarasmius</taxon>
    </lineage>
</organism>
<reference evidence="3 4" key="1">
    <citation type="submission" date="2024-01" db="EMBL/GenBank/DDBJ databases">
        <title>A draft genome for a cacao thread blight-causing isolate of Paramarasmius palmivorus.</title>
        <authorList>
            <person name="Baruah I.K."/>
            <person name="Bukari Y."/>
            <person name="Amoako-Attah I."/>
            <person name="Meinhardt L.W."/>
            <person name="Bailey B.A."/>
            <person name="Cohen S.P."/>
        </authorList>
    </citation>
    <scope>NUCLEOTIDE SEQUENCE [LARGE SCALE GENOMIC DNA]</scope>
    <source>
        <strain evidence="3 4">GH-12</strain>
    </source>
</reference>
<proteinExistence type="predicted"/>
<dbReference type="InterPro" id="IPR050271">
    <property type="entry name" value="UDP-glycosyltransferase"/>
</dbReference>
<dbReference type="Gene3D" id="3.40.50.2000">
    <property type="entry name" value="Glycogen Phosphorylase B"/>
    <property type="match status" value="2"/>
</dbReference>
<keyword evidence="1" id="KW-0328">Glycosyltransferase</keyword>
<accession>A0AAW0D8Z3</accession>
<dbReference type="SUPFAM" id="SSF53756">
    <property type="entry name" value="UDP-Glycosyltransferase/glycogen phosphorylase"/>
    <property type="match status" value="1"/>
</dbReference>
<keyword evidence="4" id="KW-1185">Reference proteome</keyword>
<dbReference type="InterPro" id="IPR002213">
    <property type="entry name" value="UDP_glucos_trans"/>
</dbReference>
<evidence type="ECO:0000313" key="4">
    <source>
        <dbReference type="Proteomes" id="UP001383192"/>
    </source>
</evidence>
<sequence>MVPTEEIVSARRKALIHALRFDKVRASPFPGVVRADIAMPEFTILLITNSEYGQANVILAVAYELVQRPNVKIHIASFSPLRKRVGRLQTLIADEGSANIIEFHEIAGLSHEEILVQQQLSLAKDTPHPPGYHGAVKSYCQVAAGFLHPWTAEEYHERLLSIERIVERLNPSRIVVDSLLTAGWDVCRKLGRPYMVLSPNSPKDFAWIQQPGLRGFWKYPAPSSGFPCPVPLHLIPANISLILRLLFIVGTSSRIRQLDAIRKEYGVKTGILEQFSNGVPYIFPAMLETEFSGFQILPNVHLAGPIILPYMPVEEPDPQLAQWLSNPGTKTVLINLGSHVIFNLDHARCIAGGIRILLDRVPEVQVLWKLIPDGEIRNVLDEAIGKYMEAGKVKVVEWLEAEPYAVLCHPNTVCSAHHGGANSFFEAISAGVSHVVLPIWFDTYDYARRVELFGIGVWGNPSNAPYAETKEFGGALVKVIGGREGGEMARNAKALAEVYRSKYGGNGRKTAADWILGGLHPMCKV</sequence>
<dbReference type="AlphaFoldDB" id="A0AAW0D8Z3"/>
<dbReference type="PANTHER" id="PTHR48043">
    <property type="entry name" value="EG:EG0003.4 PROTEIN-RELATED"/>
    <property type="match status" value="1"/>
</dbReference>
<dbReference type="PANTHER" id="PTHR48043:SF145">
    <property type="entry name" value="FI06409P-RELATED"/>
    <property type="match status" value="1"/>
</dbReference>
<evidence type="ECO:0008006" key="5">
    <source>
        <dbReference type="Google" id="ProtNLM"/>
    </source>
</evidence>
<dbReference type="GO" id="GO:0008194">
    <property type="term" value="F:UDP-glycosyltransferase activity"/>
    <property type="evidence" value="ECO:0007669"/>
    <property type="project" value="InterPro"/>
</dbReference>
<name>A0AAW0D8Z3_9AGAR</name>
<evidence type="ECO:0000313" key="3">
    <source>
        <dbReference type="EMBL" id="KAK7047220.1"/>
    </source>
</evidence>
<dbReference type="Proteomes" id="UP001383192">
    <property type="component" value="Unassembled WGS sequence"/>
</dbReference>
<evidence type="ECO:0000256" key="1">
    <source>
        <dbReference type="ARBA" id="ARBA00022676"/>
    </source>
</evidence>
<comment type="caution">
    <text evidence="3">The sequence shown here is derived from an EMBL/GenBank/DDBJ whole genome shotgun (WGS) entry which is preliminary data.</text>
</comment>
<gene>
    <name evidence="3" type="ORF">VNI00_006886</name>
</gene>